<dbReference type="Proteomes" id="UP001161389">
    <property type="component" value="Unassembled WGS sequence"/>
</dbReference>
<comment type="function">
    <text evidence="4">Flagellin is the subunit protein which polymerizes to form the filaments of bacterial flagella.</text>
</comment>
<accession>A0AA37S998</accession>
<evidence type="ECO:0000259" key="5">
    <source>
        <dbReference type="Pfam" id="PF00669"/>
    </source>
</evidence>
<dbReference type="PANTHER" id="PTHR42792">
    <property type="entry name" value="FLAGELLIN"/>
    <property type="match status" value="1"/>
</dbReference>
<dbReference type="PRINTS" id="PR00207">
    <property type="entry name" value="FLAGELLIN"/>
</dbReference>
<keyword evidence="2 4" id="KW-0964">Secreted</keyword>
<comment type="subcellular location">
    <subcellularLocation>
        <location evidence="4">Secreted</location>
    </subcellularLocation>
    <subcellularLocation>
        <location evidence="4">Bacterial flagellum</location>
    </subcellularLocation>
</comment>
<feature type="domain" description="Flagellin N-terminal" evidence="5">
    <location>
        <begin position="4"/>
        <end position="138"/>
    </location>
</feature>
<evidence type="ECO:0000256" key="4">
    <source>
        <dbReference type="RuleBase" id="RU362073"/>
    </source>
</evidence>
<dbReference type="RefSeq" id="WP_284379555.1">
    <property type="nucleotide sequence ID" value="NZ_BSNM01000006.1"/>
</dbReference>
<dbReference type="GO" id="GO:0005576">
    <property type="term" value="C:extracellular region"/>
    <property type="evidence" value="ECO:0007669"/>
    <property type="project" value="UniProtKB-SubCell"/>
</dbReference>
<keyword evidence="7" id="KW-0966">Cell projection</keyword>
<dbReference type="Pfam" id="PF00700">
    <property type="entry name" value="Flagellin_C"/>
    <property type="match status" value="1"/>
</dbReference>
<sequence>MAVSFNTGAQQAAFAQNRIQNDPSQNFQRIGSGSRINSAADDAAGIAISTRFDASISGSEQAIRNSNDAISLSQTAEGAVSSVRDDLQRIRELSVQSANGTLSDTDRQGLQAEVNQLVENISSTIEDSNFNGISLLNNDSDLQFQVGPNADDQLGVSGNNLQQALEDLGIADIDISTQSGAVSAIGLADDALDATNETAANLGATQNRIESTISNLQVNVENEAAANSRIADADLAKEISELAAKLVKEQAQTSVQSQANDNLKIMLRLFEA</sequence>
<protein>
    <recommendedName>
        <fullName evidence="4">Flagellin</fullName>
    </recommendedName>
</protein>
<feature type="domain" description="Flagellin C-terminal" evidence="6">
    <location>
        <begin position="186"/>
        <end position="269"/>
    </location>
</feature>
<dbReference type="InterPro" id="IPR001492">
    <property type="entry name" value="Flagellin"/>
</dbReference>
<evidence type="ECO:0000256" key="2">
    <source>
        <dbReference type="ARBA" id="ARBA00022525"/>
    </source>
</evidence>
<dbReference type="GO" id="GO:0005198">
    <property type="term" value="F:structural molecule activity"/>
    <property type="evidence" value="ECO:0007669"/>
    <property type="project" value="UniProtKB-UniRule"/>
</dbReference>
<organism evidence="7 8">
    <name type="scientific">Litoribrevibacter albus</name>
    <dbReference type="NCBI Taxonomy" id="1473156"/>
    <lineage>
        <taxon>Bacteria</taxon>
        <taxon>Pseudomonadati</taxon>
        <taxon>Pseudomonadota</taxon>
        <taxon>Gammaproteobacteria</taxon>
        <taxon>Oceanospirillales</taxon>
        <taxon>Oceanospirillaceae</taxon>
        <taxon>Litoribrevibacter</taxon>
    </lineage>
</organism>
<evidence type="ECO:0000256" key="1">
    <source>
        <dbReference type="ARBA" id="ARBA00005709"/>
    </source>
</evidence>
<dbReference type="InterPro" id="IPR046358">
    <property type="entry name" value="Flagellin_C"/>
</dbReference>
<reference evidence="7" key="1">
    <citation type="journal article" date="2014" name="Int. J. Syst. Evol. Microbiol.">
        <title>Complete genome sequence of Corynebacterium casei LMG S-19264T (=DSM 44701T), isolated from a smear-ripened cheese.</title>
        <authorList>
            <consortium name="US DOE Joint Genome Institute (JGI-PGF)"/>
            <person name="Walter F."/>
            <person name="Albersmeier A."/>
            <person name="Kalinowski J."/>
            <person name="Ruckert C."/>
        </authorList>
    </citation>
    <scope>NUCLEOTIDE SEQUENCE</scope>
    <source>
        <strain evidence="7">NBRC 110071</strain>
    </source>
</reference>
<dbReference type="GO" id="GO:0009288">
    <property type="term" value="C:bacterial-type flagellum"/>
    <property type="evidence" value="ECO:0007669"/>
    <property type="project" value="UniProtKB-SubCell"/>
</dbReference>
<evidence type="ECO:0000313" key="7">
    <source>
        <dbReference type="EMBL" id="GLQ30527.1"/>
    </source>
</evidence>
<dbReference type="InterPro" id="IPR001029">
    <property type="entry name" value="Flagellin_N"/>
</dbReference>
<keyword evidence="7" id="KW-0282">Flagellum</keyword>
<dbReference type="EMBL" id="BSNM01000006">
    <property type="protein sequence ID" value="GLQ30527.1"/>
    <property type="molecule type" value="Genomic_DNA"/>
</dbReference>
<reference evidence="7" key="2">
    <citation type="submission" date="2023-01" db="EMBL/GenBank/DDBJ databases">
        <title>Draft genome sequence of Litoribrevibacter albus strain NBRC 110071.</title>
        <authorList>
            <person name="Sun Q."/>
            <person name="Mori K."/>
        </authorList>
    </citation>
    <scope>NUCLEOTIDE SEQUENCE</scope>
    <source>
        <strain evidence="7">NBRC 110071</strain>
    </source>
</reference>
<dbReference type="PANTHER" id="PTHR42792:SF2">
    <property type="entry name" value="FLAGELLIN"/>
    <property type="match status" value="1"/>
</dbReference>
<comment type="caution">
    <text evidence="7">The sequence shown here is derived from an EMBL/GenBank/DDBJ whole genome shotgun (WGS) entry which is preliminary data.</text>
</comment>
<evidence type="ECO:0000259" key="6">
    <source>
        <dbReference type="Pfam" id="PF00700"/>
    </source>
</evidence>
<dbReference type="InterPro" id="IPR042187">
    <property type="entry name" value="Flagellin_C_sub2"/>
</dbReference>
<evidence type="ECO:0000256" key="3">
    <source>
        <dbReference type="ARBA" id="ARBA00023143"/>
    </source>
</evidence>
<gene>
    <name evidence="7" type="primary">hag</name>
    <name evidence="7" type="ORF">GCM10007876_10050</name>
</gene>
<dbReference type="Gene3D" id="6.10.10.10">
    <property type="entry name" value="Flagellar export chaperone, C-terminal domain"/>
    <property type="match status" value="1"/>
</dbReference>
<proteinExistence type="inferred from homology"/>
<dbReference type="Pfam" id="PF00669">
    <property type="entry name" value="Flagellin_N"/>
    <property type="match status" value="1"/>
</dbReference>
<comment type="similarity">
    <text evidence="1 4">Belongs to the bacterial flagellin family.</text>
</comment>
<keyword evidence="7" id="KW-0969">Cilium</keyword>
<dbReference type="Gene3D" id="1.20.1330.10">
    <property type="entry name" value="f41 fragment of flagellin, N-terminal domain"/>
    <property type="match status" value="2"/>
</dbReference>
<dbReference type="AlphaFoldDB" id="A0AA37S998"/>
<keyword evidence="8" id="KW-1185">Reference proteome</keyword>
<keyword evidence="3 4" id="KW-0975">Bacterial flagellum</keyword>
<dbReference type="SUPFAM" id="SSF64518">
    <property type="entry name" value="Phase 1 flagellin"/>
    <property type="match status" value="1"/>
</dbReference>
<name>A0AA37S998_9GAMM</name>
<evidence type="ECO:0000313" key="8">
    <source>
        <dbReference type="Proteomes" id="UP001161389"/>
    </source>
</evidence>